<comment type="subcellular location">
    <subcellularLocation>
        <location evidence="1">Cell projection</location>
        <location evidence="1">Cilium</location>
    </subcellularLocation>
</comment>
<dbReference type="PANTHER" id="PTHR15722">
    <property type="entry name" value="IFT140/172-RELATED"/>
    <property type="match status" value="1"/>
</dbReference>
<evidence type="ECO:0000256" key="1">
    <source>
        <dbReference type="ARBA" id="ARBA00004138"/>
    </source>
</evidence>
<dbReference type="GO" id="GO:0005930">
    <property type="term" value="C:axoneme"/>
    <property type="evidence" value="ECO:0007669"/>
    <property type="project" value="TreeGrafter"/>
</dbReference>
<evidence type="ECO:0000313" key="7">
    <source>
        <dbReference type="Proteomes" id="UP000046393"/>
    </source>
</evidence>
<dbReference type="GO" id="GO:0042073">
    <property type="term" value="P:intraciliary transport"/>
    <property type="evidence" value="ECO:0007669"/>
    <property type="project" value="TreeGrafter"/>
</dbReference>
<reference evidence="8" key="1">
    <citation type="submission" date="2017-02" db="UniProtKB">
        <authorList>
            <consortium name="WormBaseParasite"/>
        </authorList>
    </citation>
    <scope>IDENTIFICATION</scope>
</reference>
<evidence type="ECO:0000256" key="5">
    <source>
        <dbReference type="ARBA" id="ARBA00023273"/>
    </source>
</evidence>
<feature type="domain" description="IF140/IFT172/WDR19 TPR" evidence="6">
    <location>
        <begin position="16"/>
        <end position="171"/>
    </location>
</feature>
<dbReference type="GO" id="GO:0030992">
    <property type="term" value="C:intraciliary transport particle B"/>
    <property type="evidence" value="ECO:0007669"/>
    <property type="project" value="TreeGrafter"/>
</dbReference>
<accession>A0A0N5ACU7</accession>
<dbReference type="PANTHER" id="PTHR15722:SF2">
    <property type="entry name" value="INTRAFLAGELLAR TRANSPORT PROTEIN 172 HOMOLOG"/>
    <property type="match status" value="1"/>
</dbReference>
<evidence type="ECO:0000256" key="4">
    <source>
        <dbReference type="ARBA" id="ARBA00023069"/>
    </source>
</evidence>
<dbReference type="Pfam" id="PF24762">
    <property type="entry name" value="TPR_IF140-IFT172"/>
    <property type="match status" value="1"/>
</dbReference>
<evidence type="ECO:0000256" key="3">
    <source>
        <dbReference type="ARBA" id="ARBA00022737"/>
    </source>
</evidence>
<dbReference type="InterPro" id="IPR056168">
    <property type="entry name" value="TPR_IF140/IFT172/WDR19"/>
</dbReference>
<dbReference type="Gene3D" id="1.25.40.470">
    <property type="match status" value="1"/>
</dbReference>
<evidence type="ECO:0000259" key="6">
    <source>
        <dbReference type="Pfam" id="PF24762"/>
    </source>
</evidence>
<dbReference type="GO" id="GO:0036064">
    <property type="term" value="C:ciliary basal body"/>
    <property type="evidence" value="ECO:0007669"/>
    <property type="project" value="TreeGrafter"/>
</dbReference>
<keyword evidence="7" id="KW-1185">Reference proteome</keyword>
<keyword evidence="5" id="KW-0966">Cell projection</keyword>
<dbReference type="AlphaFoldDB" id="A0A0N5ACU7"/>
<organism evidence="7 8">
    <name type="scientific">Syphacia muris</name>
    <dbReference type="NCBI Taxonomy" id="451379"/>
    <lineage>
        <taxon>Eukaryota</taxon>
        <taxon>Metazoa</taxon>
        <taxon>Ecdysozoa</taxon>
        <taxon>Nematoda</taxon>
        <taxon>Chromadorea</taxon>
        <taxon>Rhabditida</taxon>
        <taxon>Spirurina</taxon>
        <taxon>Oxyuridomorpha</taxon>
        <taxon>Oxyuroidea</taxon>
        <taxon>Oxyuridae</taxon>
        <taxon>Syphacia</taxon>
    </lineage>
</organism>
<keyword evidence="3" id="KW-0677">Repeat</keyword>
<dbReference type="WBParaSite" id="SMUV_0000197701-mRNA-1">
    <property type="protein sequence ID" value="SMUV_0000197701-mRNA-1"/>
    <property type="gene ID" value="SMUV_0000197701"/>
</dbReference>
<evidence type="ECO:0000313" key="8">
    <source>
        <dbReference type="WBParaSite" id="SMUV_0000197701-mRNA-1"/>
    </source>
</evidence>
<evidence type="ECO:0000256" key="2">
    <source>
        <dbReference type="ARBA" id="ARBA00022574"/>
    </source>
</evidence>
<name>A0A0N5ACU7_9BILA</name>
<dbReference type="STRING" id="451379.A0A0N5ACU7"/>
<keyword evidence="2" id="KW-0853">WD repeat</keyword>
<keyword evidence="4" id="KW-0969">Cilium</keyword>
<protein>
    <submittedName>
        <fullName evidence="8">Intraflagellar transport protein 172 homolog</fullName>
    </submittedName>
</protein>
<dbReference type="Proteomes" id="UP000046393">
    <property type="component" value="Unplaced"/>
</dbReference>
<sequence length="176" mass="20224">MVLTIFQETYKEIGGLLKELGDEKSAEEYYLKSGDWQSVVDMYRISEKWSEAYRVAKEQQNDMAQKKVAFLWAKSLGGGDAAVRLLERLSMFQETVDFACQNKAFEFAYELCRIGDQSKLSAVHLQHAIQLEDDGKYDEASEHYIKANCIKEAIAMYVHSQQWEKAEEIARCNTAL</sequence>
<proteinExistence type="predicted"/>